<accession>A0A0J7KQJ0</accession>
<dbReference type="SUPFAM" id="SSF52151">
    <property type="entry name" value="FabD/lysophospholipase-like"/>
    <property type="match status" value="1"/>
</dbReference>
<dbReference type="InterPro" id="IPR016035">
    <property type="entry name" value="Acyl_Trfase/lysoPLipase"/>
</dbReference>
<evidence type="ECO:0000256" key="1">
    <source>
        <dbReference type="ARBA" id="ARBA00023098"/>
    </source>
</evidence>
<name>A0A0J7KQJ0_9FLAO</name>
<proteinExistence type="predicted"/>
<evidence type="ECO:0000259" key="2">
    <source>
        <dbReference type="Pfam" id="PF01734"/>
    </source>
</evidence>
<comment type="caution">
    <text evidence="3">The sequence shown here is derived from an EMBL/GenBank/DDBJ whole genome shotgun (WGS) entry which is preliminary data.</text>
</comment>
<evidence type="ECO:0000313" key="3">
    <source>
        <dbReference type="EMBL" id="KMQ59510.1"/>
    </source>
</evidence>
<dbReference type="Proteomes" id="UP000036261">
    <property type="component" value="Unassembled WGS sequence"/>
</dbReference>
<dbReference type="OrthoDB" id="697183at2"/>
<dbReference type="Gene3D" id="3.40.1090.10">
    <property type="entry name" value="Cytosolic phospholipase A2 catalytic domain"/>
    <property type="match status" value="1"/>
</dbReference>
<dbReference type="AlphaFoldDB" id="A0A0J7KQJ0"/>
<dbReference type="EMBL" id="LFND01000007">
    <property type="protein sequence ID" value="KMQ59510.1"/>
    <property type="molecule type" value="Genomic_DNA"/>
</dbReference>
<protein>
    <submittedName>
        <fullName evidence="3">Phospholipase</fullName>
    </submittedName>
</protein>
<dbReference type="Pfam" id="PF01734">
    <property type="entry name" value="Patatin"/>
    <property type="match status" value="1"/>
</dbReference>
<evidence type="ECO:0000313" key="4">
    <source>
        <dbReference type="Proteomes" id="UP000036261"/>
    </source>
</evidence>
<gene>
    <name evidence="3" type="ORF">ACM46_20715</name>
</gene>
<dbReference type="STRING" id="558151.ACM46_20715"/>
<sequence length="345" mass="39376">MNGKFEKAVLFSGGGTRLMIYLGIFAALEELDMKPDVLIASCGGAFAATIINAFPDNFSRKEYLKSEEYFKFVSGTTLTKHKKLSEIGLFSLKKLMDKRYAPFIENIFDRYLVEMPQDLSEVFPSLKNAQFSQQIPTVIIGSEILFHSKEAGQRRNNRKLYKKIIFTDPETAEKIHPENIIIPSENLRNSAIKELSALKTDISLLESTRISVSDMFYVEPAFYQGKHFAGGVVDLVPVELVKHLADIIITEKKQPYTPVEEALIRSVFGFSGNKRLSEIEKIPADFQIDTTTIKNMLKGHYLKKSINWLKMEINFSFPATYQQFAEDMEMQWKYGFDQTLKAIRG</sequence>
<reference evidence="3 4" key="1">
    <citation type="journal article" date="2013" name="Int. J. Syst. Evol. Microbiol.">
        <title>Chryseobacterium angstadtii sp. nov., isolated from a newt tank.</title>
        <authorList>
            <person name="Kirk K.E."/>
            <person name="Hoffman J.A."/>
            <person name="Smith K.A."/>
            <person name="Strahan B.L."/>
            <person name="Failor K.C."/>
            <person name="Krebs J.E."/>
            <person name="Gale A.N."/>
            <person name="Do T.D."/>
            <person name="Sontag T.C."/>
            <person name="Batties A.M."/>
            <person name="Mistiszyn K."/>
            <person name="Newman J.D."/>
        </authorList>
    </citation>
    <scope>NUCLEOTIDE SEQUENCE [LARGE SCALE GENOMIC DNA]</scope>
    <source>
        <strain evidence="3 4">KM</strain>
    </source>
</reference>
<keyword evidence="1" id="KW-0443">Lipid metabolism</keyword>
<organism evidence="3 4">
    <name type="scientific">Chryseobacterium angstadtii</name>
    <dbReference type="NCBI Taxonomy" id="558151"/>
    <lineage>
        <taxon>Bacteria</taxon>
        <taxon>Pseudomonadati</taxon>
        <taxon>Bacteroidota</taxon>
        <taxon>Flavobacteriia</taxon>
        <taxon>Flavobacteriales</taxon>
        <taxon>Weeksellaceae</taxon>
        <taxon>Chryseobacterium group</taxon>
        <taxon>Chryseobacterium</taxon>
    </lineage>
</organism>
<dbReference type="GO" id="GO:0006629">
    <property type="term" value="P:lipid metabolic process"/>
    <property type="evidence" value="ECO:0007669"/>
    <property type="project" value="UniProtKB-KW"/>
</dbReference>
<dbReference type="InterPro" id="IPR002641">
    <property type="entry name" value="PNPLA_dom"/>
</dbReference>
<feature type="domain" description="PNPLA" evidence="2">
    <location>
        <begin position="10"/>
        <end position="239"/>
    </location>
</feature>
<dbReference type="RefSeq" id="WP_048508565.1">
    <property type="nucleotide sequence ID" value="NZ_LFND01000007.1"/>
</dbReference>
<keyword evidence="4" id="KW-1185">Reference proteome</keyword>
<dbReference type="PATRIC" id="fig|558151.6.peg.4351"/>